<sequence length="125" mass="13707">MAVSDRLVGSWQLESFTSETKGGSLVHPLGEWPAGLLTYTGEGMMSVHLLAEPGRSETAMDAYTGYFGRFTVNEEEAIVSHQVEGASVEGLAGGVQERHYRFDGDRLELSAVGSRTTLKLTWKRR</sequence>
<evidence type="ECO:0000313" key="2">
    <source>
        <dbReference type="EMBL" id="EHJ60903.1"/>
    </source>
</evidence>
<protein>
    <recommendedName>
        <fullName evidence="1">Lipocalin-like domain-containing protein</fullName>
    </recommendedName>
</protein>
<dbReference type="Pfam" id="PF13924">
    <property type="entry name" value="Lipocalin_5"/>
    <property type="match status" value="1"/>
</dbReference>
<dbReference type="PATRIC" id="fig|1088721.3.peg.2042"/>
<dbReference type="OrthoDB" id="8370150at2"/>
<dbReference type="eggNOG" id="ENOG5033NZS">
    <property type="taxonomic scope" value="Bacteria"/>
</dbReference>
<accession>G6ECJ2</accession>
<organism evidence="2 3">
    <name type="scientific">Novosphingobium pentaromativorans US6-1</name>
    <dbReference type="NCBI Taxonomy" id="1088721"/>
    <lineage>
        <taxon>Bacteria</taxon>
        <taxon>Pseudomonadati</taxon>
        <taxon>Pseudomonadota</taxon>
        <taxon>Alphaproteobacteria</taxon>
        <taxon>Sphingomonadales</taxon>
        <taxon>Sphingomonadaceae</taxon>
        <taxon>Novosphingobium</taxon>
    </lineage>
</organism>
<feature type="domain" description="Lipocalin-like" evidence="1">
    <location>
        <begin position="8"/>
        <end position="110"/>
    </location>
</feature>
<dbReference type="RefSeq" id="WP_007012978.1">
    <property type="nucleotide sequence ID" value="NZ_AGFM01000029.1"/>
</dbReference>
<reference evidence="2 3" key="1">
    <citation type="journal article" date="2012" name="J. Bacteriol.">
        <title>Genome sequence of benzo(a)pyrene-degrading bacterium Novosphingobium pentaromativorans US6-1.</title>
        <authorList>
            <person name="Luo Y.R."/>
            <person name="Kang S.G."/>
            <person name="Kim S.J."/>
            <person name="Kim M.R."/>
            <person name="Li N."/>
            <person name="Lee J.H."/>
            <person name="Kwon K.K."/>
        </authorList>
    </citation>
    <scope>NUCLEOTIDE SEQUENCE [LARGE SCALE GENOMIC DNA]</scope>
    <source>
        <strain evidence="2 3">US6-1</strain>
    </source>
</reference>
<dbReference type="Proteomes" id="UP000004030">
    <property type="component" value="Unassembled WGS sequence"/>
</dbReference>
<dbReference type="KEGG" id="npn:JI59_09770"/>
<gene>
    <name evidence="2" type="ORF">NSU_2063</name>
</gene>
<dbReference type="InterPro" id="IPR024311">
    <property type="entry name" value="Lipocalin-like"/>
</dbReference>
<dbReference type="AlphaFoldDB" id="G6ECJ2"/>
<name>G6ECJ2_9SPHN</name>
<proteinExistence type="predicted"/>
<comment type="caution">
    <text evidence="2">The sequence shown here is derived from an EMBL/GenBank/DDBJ whole genome shotgun (WGS) entry which is preliminary data.</text>
</comment>
<keyword evidence="3" id="KW-1185">Reference proteome</keyword>
<evidence type="ECO:0000259" key="1">
    <source>
        <dbReference type="Pfam" id="PF13924"/>
    </source>
</evidence>
<dbReference type="EMBL" id="AGFM01000029">
    <property type="protein sequence ID" value="EHJ60903.1"/>
    <property type="molecule type" value="Genomic_DNA"/>
</dbReference>
<evidence type="ECO:0000313" key="3">
    <source>
        <dbReference type="Proteomes" id="UP000004030"/>
    </source>
</evidence>